<keyword evidence="1" id="KW-1133">Transmembrane helix</keyword>
<reference evidence="3" key="1">
    <citation type="submission" date="2017-09" db="EMBL/GenBank/DDBJ databases">
        <title>Depth-based differentiation of microbial function through sediment-hosted aquifers and enrichment of novel symbionts in the deep terrestrial subsurface.</title>
        <authorList>
            <person name="Probst A.J."/>
            <person name="Ladd B."/>
            <person name="Jarett J.K."/>
            <person name="Geller-Mcgrath D.E."/>
            <person name="Sieber C.M.K."/>
            <person name="Emerson J.B."/>
            <person name="Anantharaman K."/>
            <person name="Thomas B.C."/>
            <person name="Malmstrom R."/>
            <person name="Stieglmeier M."/>
            <person name="Klingl A."/>
            <person name="Woyke T."/>
            <person name="Ryan C.M."/>
            <person name="Banfield J.F."/>
        </authorList>
    </citation>
    <scope>NUCLEOTIDE SEQUENCE [LARGE SCALE GENOMIC DNA]</scope>
</reference>
<evidence type="ECO:0000256" key="1">
    <source>
        <dbReference type="SAM" id="Phobius"/>
    </source>
</evidence>
<dbReference type="AlphaFoldDB" id="A0A2H0WUA2"/>
<feature type="transmembrane region" description="Helical" evidence="1">
    <location>
        <begin position="112"/>
        <end position="136"/>
    </location>
</feature>
<feature type="transmembrane region" description="Helical" evidence="1">
    <location>
        <begin position="142"/>
        <end position="165"/>
    </location>
</feature>
<dbReference type="Proteomes" id="UP000231198">
    <property type="component" value="Unassembled WGS sequence"/>
</dbReference>
<evidence type="ECO:0000313" key="2">
    <source>
        <dbReference type="EMBL" id="PIS15518.1"/>
    </source>
</evidence>
<gene>
    <name evidence="2" type="ORF">COT62_03240</name>
</gene>
<sequence length="175" mass="19628">MESREIAIEKTKLLSFTYVLPAVAFAIPLLVSGPQILTGTLVNSFLFLVVQRKFSRRYFMMVAILPSIGAITHGVLFGPFTPFLLYFLPFIWLGNLTLIMAFCLLEKPFEKPIAILTSSLLKSLFLYAFAFLFVNLRIVPKIFLTSMGIIQFLTAILGGILAISISRFLPSFHGR</sequence>
<protein>
    <submittedName>
        <fullName evidence="2">Uncharacterized protein</fullName>
    </submittedName>
</protein>
<proteinExistence type="predicted"/>
<evidence type="ECO:0000313" key="3">
    <source>
        <dbReference type="Proteomes" id="UP000231198"/>
    </source>
</evidence>
<feature type="transmembrane region" description="Helical" evidence="1">
    <location>
        <begin position="36"/>
        <end position="51"/>
    </location>
</feature>
<keyword evidence="1" id="KW-0472">Membrane</keyword>
<dbReference type="EMBL" id="PEZG01000070">
    <property type="protein sequence ID" value="PIS15518.1"/>
    <property type="molecule type" value="Genomic_DNA"/>
</dbReference>
<accession>A0A2H0WUA2</accession>
<name>A0A2H0WUA2_9BACT</name>
<organism evidence="2 3">
    <name type="scientific">Candidatus Roizmanbacteria bacterium CG09_land_8_20_14_0_10_41_9</name>
    <dbReference type="NCBI Taxonomy" id="1974850"/>
    <lineage>
        <taxon>Bacteria</taxon>
        <taxon>Candidatus Roizmaniibacteriota</taxon>
    </lineage>
</organism>
<feature type="transmembrane region" description="Helical" evidence="1">
    <location>
        <begin position="12"/>
        <end position="30"/>
    </location>
</feature>
<comment type="caution">
    <text evidence="2">The sequence shown here is derived from an EMBL/GenBank/DDBJ whole genome shotgun (WGS) entry which is preliminary data.</text>
</comment>
<feature type="transmembrane region" description="Helical" evidence="1">
    <location>
        <begin position="83"/>
        <end position="105"/>
    </location>
</feature>
<keyword evidence="1" id="KW-0812">Transmembrane</keyword>
<feature type="transmembrane region" description="Helical" evidence="1">
    <location>
        <begin position="58"/>
        <end position="77"/>
    </location>
</feature>